<organism evidence="3 4">
    <name type="scientific">Trinickia soli</name>
    <dbReference type="NCBI Taxonomy" id="380675"/>
    <lineage>
        <taxon>Bacteria</taxon>
        <taxon>Pseudomonadati</taxon>
        <taxon>Pseudomonadota</taxon>
        <taxon>Betaproteobacteria</taxon>
        <taxon>Burkholderiales</taxon>
        <taxon>Burkholderiaceae</taxon>
        <taxon>Trinickia</taxon>
    </lineage>
</organism>
<evidence type="ECO:0000256" key="1">
    <source>
        <dbReference type="SAM" id="MobiDB-lite"/>
    </source>
</evidence>
<feature type="region of interest" description="Disordered" evidence="1">
    <location>
        <begin position="20"/>
        <end position="47"/>
    </location>
</feature>
<feature type="compositionally biased region" description="Acidic residues" evidence="1">
    <location>
        <begin position="368"/>
        <end position="380"/>
    </location>
</feature>
<comment type="caution">
    <text evidence="3">The sequence shown here is derived from an EMBL/GenBank/DDBJ whole genome shotgun (WGS) entry which is preliminary data.</text>
</comment>
<dbReference type="InterPro" id="IPR025295">
    <property type="entry name" value="eCIS_core_dom"/>
</dbReference>
<feature type="region of interest" description="Disordered" evidence="1">
    <location>
        <begin position="220"/>
        <end position="314"/>
    </location>
</feature>
<proteinExistence type="predicted"/>
<accession>A0A2N7WGJ6</accession>
<feature type="region of interest" description="Disordered" evidence="1">
    <location>
        <begin position="670"/>
        <end position="703"/>
    </location>
</feature>
<dbReference type="Pfam" id="PF13699">
    <property type="entry name" value="eCIS_core"/>
    <property type="match status" value="1"/>
</dbReference>
<gene>
    <name evidence="3" type="ORF">C0Z19_02120</name>
</gene>
<feature type="domain" description="eCIS core" evidence="2">
    <location>
        <begin position="47"/>
        <end position="112"/>
    </location>
</feature>
<evidence type="ECO:0000313" key="3">
    <source>
        <dbReference type="EMBL" id="PMS28596.1"/>
    </source>
</evidence>
<feature type="compositionally biased region" description="Low complexity" evidence="1">
    <location>
        <begin position="273"/>
        <end position="289"/>
    </location>
</feature>
<keyword evidence="4" id="KW-1185">Reference proteome</keyword>
<feature type="region of interest" description="Disordered" evidence="1">
    <location>
        <begin position="592"/>
        <end position="627"/>
    </location>
</feature>
<feature type="compositionally biased region" description="Low complexity" evidence="1">
    <location>
        <begin position="220"/>
        <end position="232"/>
    </location>
</feature>
<dbReference type="AlphaFoldDB" id="A0A2N7WGJ6"/>
<name>A0A2N7WGJ6_9BURK</name>
<feature type="region of interest" description="Disordered" evidence="1">
    <location>
        <begin position="364"/>
        <end position="384"/>
    </location>
</feature>
<dbReference type="Proteomes" id="UP000235347">
    <property type="component" value="Unassembled WGS sequence"/>
</dbReference>
<protein>
    <recommendedName>
        <fullName evidence="2">eCIS core domain-containing protein</fullName>
    </recommendedName>
</protein>
<evidence type="ECO:0000259" key="2">
    <source>
        <dbReference type="Pfam" id="PF13699"/>
    </source>
</evidence>
<sequence>MAQRARLSAIFGDPVQMKIGRSSRAASDQGHAAQSPDSHGRRNDTGMPAQLKAGIESLSGISMDGVKVHYNSPQPAQLNALAYAQGSDIHLSPGQEAHLPHEAWHVVQQAQGRVAPTRQMKDAVSINDDTSLEREADAMGARASTSGAVHAPTQLARRSSAPVVQRFIDDEGMENGVEPIGVAGRYVVHHGATYLETDIGTFYLEPTGVIPVHAPGEDAPSAMPGASASSGGWADYPPSSTADVATEPDLLMGRSQSGSMIGTGFPSLPVGDPQQLPPLTFLPQPGLVTDDSDGLTGGGGLASLVPGDDNHDMQPIAAEDDEFELDLSPDEENIEEDDEPEKSTKDSRNHYLDIIESDLRQAQKNFEEESSDSDIDEDDPDIRAGRYTKKELEAARRKRKSMDLEAIMSTAEPVGDDEMERIQALESSREADVKSRQGKRGRYTKATIRMLRERGLDMKRTNLYHNTYLRRAVREATTSAERTSSTSAQYDRKQKIVRNKLLETIVSDHKKMGWKEEDFSSKEKWNTFQWMLKNNWSNPPSGVRLHQKTDIKPDDKLNPRAAFHHGYWKESEGARSSPFALTPPNLTLRHDEREMDQKKKRKRIDAGQEVYKPGSHEYDHRTNGYQKGDAARFPGRWQSGGHFSAMDAEAVAHTIKPMLAKRARKLEVAKRLVDKSKKRRRGSDKPAKPTDNPPSAALSMPDVAPPTLDVASVLPGVAPATLDIAQPDLSSLAADASQEALFDNGMALSLLSFSDEEIAELQEFVDALRADYMQNQPRAQTLNGANLQSNIVGIGALEQFEHECGQMAVFNASIMRTVGGNTMHNVLQDAALMGAFRAAASDQQSLNAVGPFRNDVDEVQIMAMLEQINATDVAVVNNYQQLRGILQRMRQGDQEDLAAELGEVLYQHYRPGVTAMLNFVQGATPVLNLVVNTAADAGGHVADPEAVLHWIAVRVERHHDGSLQVFFMDSLNGAHSYTDLLNGLRALLH</sequence>
<evidence type="ECO:0000313" key="4">
    <source>
        <dbReference type="Proteomes" id="UP000235347"/>
    </source>
</evidence>
<reference evidence="3 4" key="1">
    <citation type="submission" date="2018-01" db="EMBL/GenBank/DDBJ databases">
        <title>Whole genome analyses suggest that Burkholderia sensu lato contains two further novel genera in the rhizoxinica-symbiotica group Mycetohabitans gen. nov., and Trinickia gen. nov.: implications for the evolution of diazotrophy and nodulation in the Burkholderiaceae.</title>
        <authorList>
            <person name="Estrada-de los Santos P."/>
            <person name="Palmer M."/>
            <person name="Chavez-Ramirez B."/>
            <person name="Beukes C."/>
            <person name="Steenkamp E.T."/>
            <person name="Hirsch A.M."/>
            <person name="Manyaka P."/>
            <person name="Maluk M."/>
            <person name="Lafos M."/>
            <person name="Crook M."/>
            <person name="Gross E."/>
            <person name="Simon M.F."/>
            <person name="Bueno dos Reis Junior F."/>
            <person name="Poole P.S."/>
            <person name="Venter S.N."/>
            <person name="James E.K."/>
        </authorList>
    </citation>
    <scope>NUCLEOTIDE SEQUENCE [LARGE SCALE GENOMIC DNA]</scope>
    <source>
        <strain evidence="3 4">GP25-8</strain>
    </source>
</reference>
<dbReference type="EMBL" id="PNYB01000001">
    <property type="protein sequence ID" value="PMS28596.1"/>
    <property type="molecule type" value="Genomic_DNA"/>
</dbReference>